<dbReference type="AlphaFoldDB" id="A0A2T0BR23"/>
<sequence length="455" mass="53715">MKNIIINKKTPFDREKNDIPLIKLLIHTESFHQAIIDEELTINSLIDLSQFKFLNIIFTPTDSNDVIKILEQKGVEITEYKQCKDFITIKSRTFENVVLMGKDLDKYKNNLVEGSSVNKIDLFTARNNYFDYFVVSENDNFFKSKYRKSKDVDSINAIDLVRILLVNLGYFYVNPYYKVNEGYYYLYRFKKLFFNYQYSWSNVVSLHGKNISEDVFNQFDSLSLRLEMICRAADKVSFYDLKYANNDTQDNTVYHLGYLIMLITGVFDDVAWIITKLYSLKLSNMEVGLKIPSKKTSTKFYNKLHIKNIKLYEYLTNNIIQNKIKMVYPLRDTLQHREFMKGIHYLEKSSGYEKNLYRIPKKVVDCIKVFSKGDLKEFGIMWCDGNLYYIEAHTFVSNLLNVVTEIINNVLALIDWKEYLKILSTKELEVLQQTNNKFNQGIGKFLGWCQEPIYF</sequence>
<dbReference type="OrthoDB" id="2969785at2"/>
<evidence type="ECO:0000256" key="1">
    <source>
        <dbReference type="SAM" id="Phobius"/>
    </source>
</evidence>
<evidence type="ECO:0000313" key="3">
    <source>
        <dbReference type="Proteomes" id="UP000237798"/>
    </source>
</evidence>
<organism evidence="2 3">
    <name type="scientific">Clostridium luticellarii</name>
    <dbReference type="NCBI Taxonomy" id="1691940"/>
    <lineage>
        <taxon>Bacteria</taxon>
        <taxon>Bacillati</taxon>
        <taxon>Bacillota</taxon>
        <taxon>Clostridia</taxon>
        <taxon>Eubacteriales</taxon>
        <taxon>Clostridiaceae</taxon>
        <taxon>Clostridium</taxon>
    </lineage>
</organism>
<protein>
    <submittedName>
        <fullName evidence="2">Uncharacterized protein</fullName>
    </submittedName>
</protein>
<reference evidence="2 3" key="1">
    <citation type="submission" date="2018-03" db="EMBL/GenBank/DDBJ databases">
        <title>Genome sequence of Clostridium luticellarii DSM 29923.</title>
        <authorList>
            <person name="Poehlein A."/>
            <person name="Daniel R."/>
        </authorList>
    </citation>
    <scope>NUCLEOTIDE SEQUENCE [LARGE SCALE GENOMIC DNA]</scope>
    <source>
        <strain evidence="2 3">DSM 29923</strain>
    </source>
</reference>
<evidence type="ECO:0000313" key="2">
    <source>
        <dbReference type="EMBL" id="PRR86323.1"/>
    </source>
</evidence>
<dbReference type="RefSeq" id="WP_106008145.1">
    <property type="nucleotide sequence ID" value="NZ_PVXP01000005.1"/>
</dbReference>
<keyword evidence="1" id="KW-0812">Transmembrane</keyword>
<gene>
    <name evidence="2" type="ORF">CLLU_06390</name>
</gene>
<proteinExistence type="predicted"/>
<keyword evidence="1" id="KW-1133">Transmembrane helix</keyword>
<keyword evidence="3" id="KW-1185">Reference proteome</keyword>
<keyword evidence="1" id="KW-0472">Membrane</keyword>
<accession>A0A2T0BR23</accession>
<feature type="transmembrane region" description="Helical" evidence="1">
    <location>
        <begin position="256"/>
        <end position="275"/>
    </location>
</feature>
<dbReference type="Proteomes" id="UP000237798">
    <property type="component" value="Unassembled WGS sequence"/>
</dbReference>
<comment type="caution">
    <text evidence="2">The sequence shown here is derived from an EMBL/GenBank/DDBJ whole genome shotgun (WGS) entry which is preliminary data.</text>
</comment>
<name>A0A2T0BR23_9CLOT</name>
<dbReference type="EMBL" id="PVXP01000005">
    <property type="protein sequence ID" value="PRR86323.1"/>
    <property type="molecule type" value="Genomic_DNA"/>
</dbReference>